<name>A0A495QV22_9ACTN</name>
<dbReference type="AlphaFoldDB" id="A0A495QV22"/>
<evidence type="ECO:0000313" key="2">
    <source>
        <dbReference type="Proteomes" id="UP000274601"/>
    </source>
</evidence>
<protein>
    <submittedName>
        <fullName evidence="1">Uncharacterized protein</fullName>
    </submittedName>
</protein>
<accession>A0A495QV22</accession>
<keyword evidence="2" id="KW-1185">Reference proteome</keyword>
<dbReference type="Proteomes" id="UP000274601">
    <property type="component" value="Unassembled WGS sequence"/>
</dbReference>
<gene>
    <name evidence="1" type="ORF">BZB76_2708</name>
</gene>
<reference evidence="1 2" key="1">
    <citation type="submission" date="2018-10" db="EMBL/GenBank/DDBJ databases">
        <title>Genomic Encyclopedia of Archaeal and Bacterial Type Strains, Phase II (KMG-II): from individual species to whole genera.</title>
        <authorList>
            <person name="Goeker M."/>
        </authorList>
    </citation>
    <scope>NUCLEOTIDE SEQUENCE [LARGE SCALE GENOMIC DNA]</scope>
    <source>
        <strain evidence="1 2">DSM 43383</strain>
    </source>
</reference>
<dbReference type="EMBL" id="RBWU01000002">
    <property type="protein sequence ID" value="RKS77325.1"/>
    <property type="molecule type" value="Genomic_DNA"/>
</dbReference>
<comment type="caution">
    <text evidence="1">The sequence shown here is derived from an EMBL/GenBank/DDBJ whole genome shotgun (WGS) entry which is preliminary data.</text>
</comment>
<sequence>MRVMGRHRRGARREVTVADLIDELRRYEPGMRVRLAIQPRLPQEHAVGPVGEADGVVWIGDGGQYGYAPEEVRESLGWL</sequence>
<evidence type="ECO:0000313" key="1">
    <source>
        <dbReference type="EMBL" id="RKS77325.1"/>
    </source>
</evidence>
<organism evidence="1 2">
    <name type="scientific">Actinomadura pelletieri DSM 43383</name>
    <dbReference type="NCBI Taxonomy" id="1120940"/>
    <lineage>
        <taxon>Bacteria</taxon>
        <taxon>Bacillati</taxon>
        <taxon>Actinomycetota</taxon>
        <taxon>Actinomycetes</taxon>
        <taxon>Streptosporangiales</taxon>
        <taxon>Thermomonosporaceae</taxon>
        <taxon>Actinomadura</taxon>
    </lineage>
</organism>
<proteinExistence type="predicted"/>